<proteinExistence type="predicted"/>
<name>A0A370I359_9NOCA</name>
<comment type="caution">
    <text evidence="5">The sequence shown here is derived from an EMBL/GenBank/DDBJ whole genome shotgun (WGS) entry which is preliminary data.</text>
</comment>
<dbReference type="PANTHER" id="PTHR43877">
    <property type="entry name" value="AMINOALKYLPHOSPHONATE N-ACETYLTRANSFERASE-RELATED-RELATED"/>
    <property type="match status" value="1"/>
</dbReference>
<dbReference type="CDD" id="cd04301">
    <property type="entry name" value="NAT_SF"/>
    <property type="match status" value="1"/>
</dbReference>
<dbReference type="PANTHER" id="PTHR43877:SF2">
    <property type="entry name" value="AMINOALKYLPHOSPHONATE N-ACETYLTRANSFERASE-RELATED"/>
    <property type="match status" value="1"/>
</dbReference>
<sequence>MRLGALETSPPGTFAQTFAEASTWDEARWRQWYSTRRAFFVVESEAEAVGCAGLLFEQGGPVLVSVWISPASRGTGAADLLLKTIAEWVREHEHRTLRLWVMEGNTPAEKLYRRQGFVPTGRRQPSAVHSPNFENEMSLDLS</sequence>
<evidence type="ECO:0000313" key="5">
    <source>
        <dbReference type="EMBL" id="RDI65178.1"/>
    </source>
</evidence>
<protein>
    <submittedName>
        <fullName evidence="5">Ribosomal protein S18 acetylase RimI-like enzyme</fullName>
    </submittedName>
</protein>
<reference evidence="5 6" key="1">
    <citation type="submission" date="2018-07" db="EMBL/GenBank/DDBJ databases">
        <title>Genomic Encyclopedia of Type Strains, Phase IV (KMG-IV): sequencing the most valuable type-strain genomes for metagenomic binning, comparative biology and taxonomic classification.</title>
        <authorList>
            <person name="Goeker M."/>
        </authorList>
    </citation>
    <scope>NUCLEOTIDE SEQUENCE [LARGE SCALE GENOMIC DNA]</scope>
    <source>
        <strain evidence="5 6">DSM 44290</strain>
    </source>
</reference>
<dbReference type="GO" id="GO:0016747">
    <property type="term" value="F:acyltransferase activity, transferring groups other than amino-acyl groups"/>
    <property type="evidence" value="ECO:0007669"/>
    <property type="project" value="InterPro"/>
</dbReference>
<dbReference type="STRING" id="1210086.GCA_001613105_07235"/>
<dbReference type="SUPFAM" id="SSF55729">
    <property type="entry name" value="Acyl-CoA N-acyltransferases (Nat)"/>
    <property type="match status" value="1"/>
</dbReference>
<keyword evidence="5" id="KW-0687">Ribonucleoprotein</keyword>
<keyword evidence="1" id="KW-0808">Transferase</keyword>
<dbReference type="EMBL" id="QQBC01000006">
    <property type="protein sequence ID" value="RDI65178.1"/>
    <property type="molecule type" value="Genomic_DNA"/>
</dbReference>
<gene>
    <name evidence="5" type="ORF">DFR76_10646</name>
</gene>
<dbReference type="InterPro" id="IPR050832">
    <property type="entry name" value="Bact_Acetyltransf"/>
</dbReference>
<dbReference type="GO" id="GO:0005840">
    <property type="term" value="C:ribosome"/>
    <property type="evidence" value="ECO:0007669"/>
    <property type="project" value="UniProtKB-KW"/>
</dbReference>
<evidence type="ECO:0000259" key="4">
    <source>
        <dbReference type="PROSITE" id="PS51186"/>
    </source>
</evidence>
<dbReference type="InterPro" id="IPR016181">
    <property type="entry name" value="Acyl_CoA_acyltransferase"/>
</dbReference>
<dbReference type="Pfam" id="PF00583">
    <property type="entry name" value="Acetyltransf_1"/>
    <property type="match status" value="1"/>
</dbReference>
<dbReference type="PROSITE" id="PS51186">
    <property type="entry name" value="GNAT"/>
    <property type="match status" value="1"/>
</dbReference>
<dbReference type="AlphaFoldDB" id="A0A370I359"/>
<feature type="domain" description="N-acetyltransferase" evidence="4">
    <location>
        <begin position="1"/>
        <end position="142"/>
    </location>
</feature>
<dbReference type="Gene3D" id="3.40.630.30">
    <property type="match status" value="1"/>
</dbReference>
<dbReference type="InterPro" id="IPR000182">
    <property type="entry name" value="GNAT_dom"/>
</dbReference>
<evidence type="ECO:0000256" key="2">
    <source>
        <dbReference type="ARBA" id="ARBA00023315"/>
    </source>
</evidence>
<evidence type="ECO:0000313" key="6">
    <source>
        <dbReference type="Proteomes" id="UP000254869"/>
    </source>
</evidence>
<keyword evidence="6" id="KW-1185">Reference proteome</keyword>
<organism evidence="5 6">
    <name type="scientific">Nocardia pseudobrasiliensis</name>
    <dbReference type="NCBI Taxonomy" id="45979"/>
    <lineage>
        <taxon>Bacteria</taxon>
        <taxon>Bacillati</taxon>
        <taxon>Actinomycetota</taxon>
        <taxon>Actinomycetes</taxon>
        <taxon>Mycobacteriales</taxon>
        <taxon>Nocardiaceae</taxon>
        <taxon>Nocardia</taxon>
    </lineage>
</organism>
<feature type="compositionally biased region" description="Polar residues" evidence="3">
    <location>
        <begin position="127"/>
        <end position="142"/>
    </location>
</feature>
<keyword evidence="5" id="KW-0689">Ribosomal protein</keyword>
<feature type="region of interest" description="Disordered" evidence="3">
    <location>
        <begin position="122"/>
        <end position="142"/>
    </location>
</feature>
<accession>A0A370I359</accession>
<evidence type="ECO:0000256" key="3">
    <source>
        <dbReference type="SAM" id="MobiDB-lite"/>
    </source>
</evidence>
<evidence type="ECO:0000256" key="1">
    <source>
        <dbReference type="ARBA" id="ARBA00022679"/>
    </source>
</evidence>
<keyword evidence="2" id="KW-0012">Acyltransferase</keyword>
<dbReference type="Proteomes" id="UP000254869">
    <property type="component" value="Unassembled WGS sequence"/>
</dbReference>